<dbReference type="AlphaFoldDB" id="A0A0K2VJF0"/>
<sequence>MFSSPDLRFSDNIPDLFSLRNFIFRINSRLFLINIYDLP</sequence>
<evidence type="ECO:0000313" key="1">
    <source>
        <dbReference type="EMBL" id="CDW50598.1"/>
    </source>
</evidence>
<name>A0A0K2VJF0_LEPSM</name>
<protein>
    <submittedName>
        <fullName evidence="1">Uncharacterized protein</fullName>
    </submittedName>
</protein>
<organism evidence="1">
    <name type="scientific">Lepeophtheirus salmonis</name>
    <name type="common">Salmon louse</name>
    <name type="synonym">Caligus salmonis</name>
    <dbReference type="NCBI Taxonomy" id="72036"/>
    <lineage>
        <taxon>Eukaryota</taxon>
        <taxon>Metazoa</taxon>
        <taxon>Ecdysozoa</taxon>
        <taxon>Arthropoda</taxon>
        <taxon>Crustacea</taxon>
        <taxon>Multicrustacea</taxon>
        <taxon>Hexanauplia</taxon>
        <taxon>Copepoda</taxon>
        <taxon>Siphonostomatoida</taxon>
        <taxon>Caligidae</taxon>
        <taxon>Lepeophtheirus</taxon>
    </lineage>
</organism>
<proteinExistence type="predicted"/>
<reference evidence="1" key="1">
    <citation type="submission" date="2014-05" db="EMBL/GenBank/DDBJ databases">
        <authorList>
            <person name="Chronopoulou M."/>
        </authorList>
    </citation>
    <scope>NUCLEOTIDE SEQUENCE</scope>
    <source>
        <tissue evidence="1">Whole organism</tissue>
    </source>
</reference>
<accession>A0A0K2VJF0</accession>
<dbReference type="EMBL" id="HACA01033237">
    <property type="protein sequence ID" value="CDW50598.1"/>
    <property type="molecule type" value="Transcribed_RNA"/>
</dbReference>